<comment type="caution">
    <text evidence="2">The sequence shown here is derived from an EMBL/GenBank/DDBJ whole genome shotgun (WGS) entry which is preliminary data.</text>
</comment>
<protein>
    <submittedName>
        <fullName evidence="2">Uncharacterized protein</fullName>
    </submittedName>
</protein>
<accession>A0ABR1MP91</accession>
<name>A0ABR1MP91_9PEZI</name>
<feature type="compositionally biased region" description="Basic and acidic residues" evidence="1">
    <location>
        <begin position="186"/>
        <end position="196"/>
    </location>
</feature>
<dbReference type="Proteomes" id="UP001365128">
    <property type="component" value="Unassembled WGS sequence"/>
</dbReference>
<dbReference type="EMBL" id="JBBPDW010000002">
    <property type="protein sequence ID" value="KAK7555551.1"/>
    <property type="molecule type" value="Genomic_DNA"/>
</dbReference>
<sequence length="211" mass="23525">MMLMCSTESGDHGKHQLRGVLLYLAVYPWASDDLPDLSGELPRMRADHGKRRRLRPNRLGELRYLRLRATQLTIFPHCRQSAQIPTRRVIQTPHPRRSLKITQSHASIDVSKTAAAVAFDFFIETSGASLHDNHNLQITPPTPNIYPSNPGPRTCKDISSQQPSPPGRPVEPTSHACPPHPPTRQPDPHSHPDHMSTRPSGTLNKVADFSA</sequence>
<evidence type="ECO:0000256" key="1">
    <source>
        <dbReference type="SAM" id="MobiDB-lite"/>
    </source>
</evidence>
<reference evidence="2 3" key="1">
    <citation type="submission" date="2024-04" db="EMBL/GenBank/DDBJ databases">
        <title>Phyllosticta paracitricarpa is synonymous to the EU quarantine fungus P. citricarpa based on phylogenomic analyses.</title>
        <authorList>
            <consortium name="Lawrence Berkeley National Laboratory"/>
            <person name="Van Ingen-Buijs V.A."/>
            <person name="Van Westerhoven A.C."/>
            <person name="Haridas S."/>
            <person name="Skiadas P."/>
            <person name="Martin F."/>
            <person name="Groenewald J.Z."/>
            <person name="Crous P.W."/>
            <person name="Seidl M.F."/>
        </authorList>
    </citation>
    <scope>NUCLEOTIDE SEQUENCE [LARGE SCALE GENOMIC DNA]</scope>
    <source>
        <strain evidence="2 3">CBS 122670</strain>
    </source>
</reference>
<gene>
    <name evidence="2" type="ORF">IWX46DRAFT_131757</name>
</gene>
<evidence type="ECO:0000313" key="3">
    <source>
        <dbReference type="Proteomes" id="UP001365128"/>
    </source>
</evidence>
<proteinExistence type="predicted"/>
<organism evidence="2 3">
    <name type="scientific">Phyllosticta citricarpa</name>
    <dbReference type="NCBI Taxonomy" id="55181"/>
    <lineage>
        <taxon>Eukaryota</taxon>
        <taxon>Fungi</taxon>
        <taxon>Dikarya</taxon>
        <taxon>Ascomycota</taxon>
        <taxon>Pezizomycotina</taxon>
        <taxon>Dothideomycetes</taxon>
        <taxon>Dothideomycetes incertae sedis</taxon>
        <taxon>Botryosphaeriales</taxon>
        <taxon>Phyllostictaceae</taxon>
        <taxon>Phyllosticta</taxon>
    </lineage>
</organism>
<evidence type="ECO:0000313" key="2">
    <source>
        <dbReference type="EMBL" id="KAK7555551.1"/>
    </source>
</evidence>
<keyword evidence="3" id="KW-1185">Reference proteome</keyword>
<feature type="region of interest" description="Disordered" evidence="1">
    <location>
        <begin position="133"/>
        <end position="211"/>
    </location>
</feature>